<feature type="region of interest" description="Disordered" evidence="1">
    <location>
        <begin position="88"/>
        <end position="139"/>
    </location>
</feature>
<gene>
    <name evidence="2" type="ORF">MVEG_12303</name>
</gene>
<keyword evidence="3" id="KW-1185">Reference proteome</keyword>
<protein>
    <submittedName>
        <fullName evidence="2">Uncharacterized protein</fullName>
    </submittedName>
</protein>
<accession>A0A086TIU7</accession>
<dbReference type="AlphaFoldDB" id="A0A086TIU7"/>
<organism evidence="2 3">
    <name type="scientific">Podila verticillata NRRL 6337</name>
    <dbReference type="NCBI Taxonomy" id="1069443"/>
    <lineage>
        <taxon>Eukaryota</taxon>
        <taxon>Fungi</taxon>
        <taxon>Fungi incertae sedis</taxon>
        <taxon>Mucoromycota</taxon>
        <taxon>Mortierellomycotina</taxon>
        <taxon>Mortierellomycetes</taxon>
        <taxon>Mortierellales</taxon>
        <taxon>Mortierellaceae</taxon>
        <taxon>Podila</taxon>
    </lineage>
</organism>
<feature type="compositionally biased region" description="Basic and acidic residues" evidence="1">
    <location>
        <begin position="89"/>
        <end position="106"/>
    </location>
</feature>
<dbReference type="EMBL" id="KN042436">
    <property type="protein sequence ID" value="KFH61874.1"/>
    <property type="molecule type" value="Genomic_DNA"/>
</dbReference>
<evidence type="ECO:0000256" key="1">
    <source>
        <dbReference type="SAM" id="MobiDB-lite"/>
    </source>
</evidence>
<dbReference type="OrthoDB" id="2393824at2759"/>
<proteinExistence type="predicted"/>
<evidence type="ECO:0000313" key="2">
    <source>
        <dbReference type="EMBL" id="KFH61874.1"/>
    </source>
</evidence>
<sequence>MNRNQNWPSHSTVTAQEFMETHIKDESKHRIQDIPPFNIPTPHISGPDIVFYVQINGNFHPCFEQLKIRQFLEGSDVEKVLATVSSHAMQEKMDKEQEKMQKDQKKQKQKAATGFGSKYPVRSTAPATTTGLLPDGNLY</sequence>
<dbReference type="Proteomes" id="UP000243308">
    <property type="component" value="Unassembled WGS sequence"/>
</dbReference>
<reference evidence="2 3" key="1">
    <citation type="submission" date="2011-02" db="EMBL/GenBank/DDBJ databases">
        <title>The Genome Sequence of Mortierella verticillata NRRL 6337.</title>
        <authorList>
            <consortium name="The Broad Institute Genome Sequencing Platform"/>
            <person name="Russ C."/>
            <person name="Cuomo C."/>
            <person name="Burger G."/>
            <person name="Gray M.W."/>
            <person name="Holland P.W.H."/>
            <person name="King N."/>
            <person name="Lang F.B.F."/>
            <person name="Roger A.J."/>
            <person name="Ruiz-Trillo I."/>
            <person name="Young S.K."/>
            <person name="Zeng Q."/>
            <person name="Gargeya S."/>
            <person name="Alvarado L."/>
            <person name="Berlin A."/>
            <person name="Chapman S.B."/>
            <person name="Chen Z."/>
            <person name="Freedman E."/>
            <person name="Gellesch M."/>
            <person name="Goldberg J."/>
            <person name="Griggs A."/>
            <person name="Gujja S."/>
            <person name="Heilman E."/>
            <person name="Heiman D."/>
            <person name="Howarth C."/>
            <person name="Mehta T."/>
            <person name="Neiman D."/>
            <person name="Pearson M."/>
            <person name="Roberts A."/>
            <person name="Saif S."/>
            <person name="Shea T."/>
            <person name="Shenoy N."/>
            <person name="Sisk P."/>
            <person name="Stolte C."/>
            <person name="Sykes S."/>
            <person name="White J."/>
            <person name="Yandava C."/>
            <person name="Haas B."/>
            <person name="Nusbaum C."/>
            <person name="Birren B."/>
        </authorList>
    </citation>
    <scope>NUCLEOTIDE SEQUENCE [LARGE SCALE GENOMIC DNA]</scope>
    <source>
        <strain evidence="2 3">NRRL 6337</strain>
    </source>
</reference>
<name>A0A086TIU7_9FUNG</name>
<evidence type="ECO:0000313" key="3">
    <source>
        <dbReference type="Proteomes" id="UP000243308"/>
    </source>
</evidence>